<protein>
    <submittedName>
        <fullName evidence="1">Uncharacterized protein</fullName>
    </submittedName>
</protein>
<proteinExistence type="predicted"/>
<name>A0A4Z0PVU5_9BACT</name>
<comment type="caution">
    <text evidence="1">The sequence shown here is derived from an EMBL/GenBank/DDBJ whole genome shotgun (WGS) entry which is preliminary data.</text>
</comment>
<evidence type="ECO:0000313" key="2">
    <source>
        <dbReference type="Proteomes" id="UP000297549"/>
    </source>
</evidence>
<dbReference type="Proteomes" id="UP000297549">
    <property type="component" value="Unassembled WGS sequence"/>
</dbReference>
<evidence type="ECO:0000313" key="1">
    <source>
        <dbReference type="EMBL" id="TGE21858.1"/>
    </source>
</evidence>
<dbReference type="OrthoDB" id="5918411at2"/>
<organism evidence="1 2">
    <name type="scientific">Hymenobacter aquaticus</name>
    <dbReference type="NCBI Taxonomy" id="1867101"/>
    <lineage>
        <taxon>Bacteria</taxon>
        <taxon>Pseudomonadati</taxon>
        <taxon>Bacteroidota</taxon>
        <taxon>Cytophagia</taxon>
        <taxon>Cytophagales</taxon>
        <taxon>Hymenobacteraceae</taxon>
        <taxon>Hymenobacter</taxon>
    </lineage>
</organism>
<dbReference type="RefSeq" id="WP_135464403.1">
    <property type="nucleotide sequence ID" value="NZ_SRLC01000002.1"/>
</dbReference>
<accession>A0A4Z0PVU5</accession>
<dbReference type="AlphaFoldDB" id="A0A4Z0PVU5"/>
<sequence>MAGRAAPRRRTTDVDLAVLIAHEAEYERLRAWLVTHEQFTAPTNSAFCLIHEPTSIQVDLMPFGGIADTEGRVQVAGQGLSRISVVGLAEVLTVATPVKVNEQIT</sequence>
<keyword evidence="2" id="KW-1185">Reference proteome</keyword>
<dbReference type="EMBL" id="SRLC01000002">
    <property type="protein sequence ID" value="TGE21858.1"/>
    <property type="molecule type" value="Genomic_DNA"/>
</dbReference>
<gene>
    <name evidence="1" type="ORF">E5K00_16465</name>
</gene>
<reference evidence="1 2" key="1">
    <citation type="submission" date="2019-04" db="EMBL/GenBank/DDBJ databases">
        <authorList>
            <person name="Feng G."/>
            <person name="Zhang J."/>
            <person name="Zhu H."/>
        </authorList>
    </citation>
    <scope>NUCLEOTIDE SEQUENCE [LARGE SCALE GENOMIC DNA]</scope>
    <source>
        <strain evidence="1 2">JCM 31653</strain>
    </source>
</reference>